<evidence type="ECO:0000256" key="1">
    <source>
        <dbReference type="SAM" id="MobiDB-lite"/>
    </source>
</evidence>
<evidence type="ECO:0000313" key="4">
    <source>
        <dbReference type="Proteomes" id="UP000068382"/>
    </source>
</evidence>
<comment type="caution">
    <text evidence="3">The sequence shown here is derived from an EMBL/GenBank/DDBJ whole genome shotgun (WGS) entry which is preliminary data.</text>
</comment>
<feature type="chain" id="PRO_5007288475" description="AAA+ family ATPase" evidence="2">
    <location>
        <begin position="41"/>
        <end position="150"/>
    </location>
</feature>
<evidence type="ECO:0000256" key="2">
    <source>
        <dbReference type="SAM" id="SignalP"/>
    </source>
</evidence>
<protein>
    <recommendedName>
        <fullName evidence="5">AAA+ family ATPase</fullName>
    </recommendedName>
</protein>
<dbReference type="AlphaFoldDB" id="A0A132BSW8"/>
<reference evidence="3 4" key="1">
    <citation type="submission" date="2015-12" db="EMBL/GenBank/DDBJ databases">
        <title>Genome sequence of the marine Rhodobacteraceae strain O3.65, Candidatus Tritonibacter horizontis.</title>
        <authorList>
            <person name="Poehlein A."/>
            <person name="Giebel H.A."/>
            <person name="Voget S."/>
            <person name="Brinkhoff T."/>
        </authorList>
    </citation>
    <scope>NUCLEOTIDE SEQUENCE [LARGE SCALE GENOMIC DNA]</scope>
    <source>
        <strain evidence="3 4">O3.65</strain>
    </source>
</reference>
<keyword evidence="4" id="KW-1185">Reference proteome</keyword>
<dbReference type="Proteomes" id="UP000068382">
    <property type="component" value="Unassembled WGS sequence"/>
</dbReference>
<feature type="compositionally biased region" description="Acidic residues" evidence="1">
    <location>
        <begin position="140"/>
        <end position="150"/>
    </location>
</feature>
<feature type="region of interest" description="Disordered" evidence="1">
    <location>
        <begin position="124"/>
        <end position="150"/>
    </location>
</feature>
<name>A0A132BSW8_9RHOB</name>
<feature type="signal peptide" evidence="2">
    <location>
        <begin position="1"/>
        <end position="40"/>
    </location>
</feature>
<evidence type="ECO:0000313" key="3">
    <source>
        <dbReference type="EMBL" id="KUP91112.1"/>
    </source>
</evidence>
<gene>
    <name evidence="3" type="ORF">TRIHO_40410</name>
</gene>
<evidence type="ECO:0008006" key="5">
    <source>
        <dbReference type="Google" id="ProtNLM"/>
    </source>
</evidence>
<proteinExistence type="predicted"/>
<dbReference type="RefSeq" id="WP_232367849.1">
    <property type="nucleotide sequence ID" value="NZ_LPUY01000118.1"/>
</dbReference>
<dbReference type="EMBL" id="LPUY01000118">
    <property type="protein sequence ID" value="KUP91112.1"/>
    <property type="molecule type" value="Genomic_DNA"/>
</dbReference>
<accession>A0A132BSW8</accession>
<keyword evidence="2" id="KW-0732">Signal</keyword>
<organism evidence="3 4">
    <name type="scientific">Tritonibacter horizontis</name>
    <dbReference type="NCBI Taxonomy" id="1768241"/>
    <lineage>
        <taxon>Bacteria</taxon>
        <taxon>Pseudomonadati</taxon>
        <taxon>Pseudomonadota</taxon>
        <taxon>Alphaproteobacteria</taxon>
        <taxon>Rhodobacterales</taxon>
        <taxon>Paracoccaceae</taxon>
        <taxon>Tritonibacter</taxon>
    </lineage>
</organism>
<sequence length="150" mass="16218">MSLPVTRIFDLSRACVHRLCLAVGAWALLLGLALAPVASAQDSGEADPDKGLMEQGMELFFEGLRREMAPTLDEAARLLAQVGPSMRNFLMEMGPALSEIADQVEDWSLYEMPEILPNGDIIIRRKDDAAPDAPAPPAPETEEGDGSIEL</sequence>